<evidence type="ECO:0000313" key="5">
    <source>
        <dbReference type="EMBL" id="MEQ2439208.1"/>
    </source>
</evidence>
<dbReference type="PANTHER" id="PTHR11103">
    <property type="entry name" value="SLR1189 PROTEIN"/>
    <property type="match status" value="1"/>
</dbReference>
<dbReference type="EMBL" id="JBBMFD010000001">
    <property type="protein sequence ID" value="MEQ2439208.1"/>
    <property type="molecule type" value="Genomic_DNA"/>
</dbReference>
<dbReference type="RefSeq" id="WP_349217435.1">
    <property type="nucleotide sequence ID" value="NZ_JBBMFD010000001.1"/>
</dbReference>
<dbReference type="Proteomes" id="UP001489509">
    <property type="component" value="Unassembled WGS sequence"/>
</dbReference>
<comment type="cofactor">
    <cofactor evidence="3">
        <name>Zn(2+)</name>
        <dbReference type="ChEBI" id="CHEBI:29105"/>
    </cofactor>
</comment>
<feature type="binding site" evidence="3">
    <location>
        <position position="218"/>
    </location>
    <ligand>
        <name>Zn(2+)</name>
        <dbReference type="ChEBI" id="CHEBI:29105"/>
    </ligand>
</feature>
<sequence>MPDPKVLTHTKELNINQMDVPFKLPLLLDGATGTNLIAAGMPRGVCPEQWILENPKPLQDLQRSFIEAGSDAVLAPTFGANRARLSFYKLADQVEEMNARLVALSKEAAAGRALVGADLSPTGLFIEPFGEASFEEIVEIYKEQVEVLKEAGADFVFCETMMNLSDIRAALLAAKETGLPVFCSITVDKTGHTLSGASLLPTLITLQSMGASAVGLNCSTGPADMLPFLAEAASHATVPLIAKPNAGLPDSDDGDYLPPEAFAKELSALLDAGVTIIGGCCGSTPAHIAALRELLDRKVLPAKAEEPDAYAAAREGEAFFLGDDITLSDPVECDLDLADNLIDMEDEQVSAVLVHIRNREDALLFAENAHMSRLPVCFSADGPEGLDTALRLYQGRALVDSDSEMDPDALHTIAAKYGAIVF</sequence>
<evidence type="ECO:0000256" key="2">
    <source>
        <dbReference type="ARBA" id="ARBA00022679"/>
    </source>
</evidence>
<dbReference type="Pfam" id="PF02574">
    <property type="entry name" value="S-methyl_trans"/>
    <property type="match status" value="1"/>
</dbReference>
<keyword evidence="6" id="KW-1185">Reference proteome</keyword>
<evidence type="ECO:0000256" key="1">
    <source>
        <dbReference type="ARBA" id="ARBA00022603"/>
    </source>
</evidence>
<keyword evidence="3" id="KW-0479">Metal-binding</keyword>
<evidence type="ECO:0000256" key="3">
    <source>
        <dbReference type="PROSITE-ProRule" id="PRU00333"/>
    </source>
</evidence>
<dbReference type="SUPFAM" id="SSF82282">
    <property type="entry name" value="Homocysteine S-methyltransferase"/>
    <property type="match status" value="1"/>
</dbReference>
<proteinExistence type="predicted"/>
<accession>A0ABV1DVY2</accession>
<dbReference type="InterPro" id="IPR036589">
    <property type="entry name" value="HCY_dom_sf"/>
</dbReference>
<protein>
    <submittedName>
        <fullName evidence="5">Homocysteine S-methyltransferase family protein</fullName>
    </submittedName>
</protein>
<dbReference type="PROSITE" id="PS50970">
    <property type="entry name" value="HCY"/>
    <property type="match status" value="1"/>
</dbReference>
<dbReference type="Gene3D" id="3.20.20.330">
    <property type="entry name" value="Homocysteine-binding-like domain"/>
    <property type="match status" value="1"/>
</dbReference>
<keyword evidence="1 3" id="KW-0489">Methyltransferase</keyword>
<feature type="binding site" evidence="3">
    <location>
        <position position="281"/>
    </location>
    <ligand>
        <name>Zn(2+)</name>
        <dbReference type="ChEBI" id="CHEBI:29105"/>
    </ligand>
</feature>
<dbReference type="PANTHER" id="PTHR11103:SF18">
    <property type="entry name" value="SLR1189 PROTEIN"/>
    <property type="match status" value="1"/>
</dbReference>
<name>A0ABV1DVY2_9FIRM</name>
<comment type="caution">
    <text evidence="5">The sequence shown here is derived from an EMBL/GenBank/DDBJ whole genome shotgun (WGS) entry which is preliminary data.</text>
</comment>
<dbReference type="InterPro" id="IPR003726">
    <property type="entry name" value="HCY_dom"/>
</dbReference>
<keyword evidence="3" id="KW-0862">Zinc</keyword>
<evidence type="ECO:0000313" key="6">
    <source>
        <dbReference type="Proteomes" id="UP001489509"/>
    </source>
</evidence>
<gene>
    <name evidence="5" type="ORF">WMO26_00015</name>
</gene>
<evidence type="ECO:0000259" key="4">
    <source>
        <dbReference type="PROSITE" id="PS50970"/>
    </source>
</evidence>
<feature type="domain" description="Hcy-binding" evidence="4">
    <location>
        <begin position="14"/>
        <end position="295"/>
    </location>
</feature>
<feature type="binding site" evidence="3">
    <location>
        <position position="280"/>
    </location>
    <ligand>
        <name>Zn(2+)</name>
        <dbReference type="ChEBI" id="CHEBI:29105"/>
    </ligand>
</feature>
<organism evidence="5 6">
    <name type="scientific">Solibaculum intestinale</name>
    <dbReference type="NCBI Taxonomy" id="3133165"/>
    <lineage>
        <taxon>Bacteria</taxon>
        <taxon>Bacillati</taxon>
        <taxon>Bacillota</taxon>
        <taxon>Clostridia</taxon>
        <taxon>Eubacteriales</taxon>
        <taxon>Oscillospiraceae</taxon>
        <taxon>Solibaculum</taxon>
    </lineage>
</organism>
<reference evidence="5 6" key="1">
    <citation type="submission" date="2024-03" db="EMBL/GenBank/DDBJ databases">
        <title>Human intestinal bacterial collection.</title>
        <authorList>
            <person name="Pauvert C."/>
            <person name="Hitch T.C.A."/>
            <person name="Clavel T."/>
        </authorList>
    </citation>
    <scope>NUCLEOTIDE SEQUENCE [LARGE SCALE GENOMIC DNA]</scope>
    <source>
        <strain evidence="5 6">CLA-JM-H44</strain>
    </source>
</reference>
<keyword evidence="2 3" id="KW-0808">Transferase</keyword>